<comment type="caution">
    <text evidence="2">The sequence shown here is derived from an EMBL/GenBank/DDBJ whole genome shotgun (WGS) entry which is preliminary data.</text>
</comment>
<name>A0ABR9IYS8_RHIVS</name>
<gene>
    <name evidence="2" type="ORF">H4W29_005182</name>
</gene>
<sequence>MSDMMMQQVILRKESASAPSSREAAEKLGRAGATVVDEQASSLLVEGEEETLRNATAALKGWKTIPMKRYSVPDTREKIAL</sequence>
<evidence type="ECO:0000313" key="3">
    <source>
        <dbReference type="Proteomes" id="UP000620262"/>
    </source>
</evidence>
<protein>
    <submittedName>
        <fullName evidence="2">Uncharacterized protein</fullName>
    </submittedName>
</protein>
<dbReference type="RefSeq" id="WP_192731623.1">
    <property type="nucleotide sequence ID" value="NZ_BAAAVL010000002.1"/>
</dbReference>
<keyword evidence="3" id="KW-1185">Reference proteome</keyword>
<organism evidence="2 3">
    <name type="scientific">Rhizobium viscosum</name>
    <name type="common">Arthrobacter viscosus</name>
    <dbReference type="NCBI Taxonomy" id="1673"/>
    <lineage>
        <taxon>Bacteria</taxon>
        <taxon>Pseudomonadati</taxon>
        <taxon>Pseudomonadota</taxon>
        <taxon>Alphaproteobacteria</taxon>
        <taxon>Hyphomicrobiales</taxon>
        <taxon>Rhizobiaceae</taxon>
        <taxon>Rhizobium/Agrobacterium group</taxon>
        <taxon>Rhizobium</taxon>
    </lineage>
</organism>
<feature type="region of interest" description="Disordered" evidence="1">
    <location>
        <begin position="1"/>
        <end position="30"/>
    </location>
</feature>
<proteinExistence type="predicted"/>
<reference evidence="2 3" key="1">
    <citation type="submission" date="2020-10" db="EMBL/GenBank/DDBJ databases">
        <title>Sequencing the genomes of 1000 actinobacteria strains.</title>
        <authorList>
            <person name="Klenk H.-P."/>
        </authorList>
    </citation>
    <scope>NUCLEOTIDE SEQUENCE [LARGE SCALE GENOMIC DNA]</scope>
    <source>
        <strain evidence="2 3">DSM 7307</strain>
    </source>
</reference>
<accession>A0ABR9IYS8</accession>
<dbReference type="EMBL" id="JADBEC010000002">
    <property type="protein sequence ID" value="MBE1507937.1"/>
    <property type="molecule type" value="Genomic_DNA"/>
</dbReference>
<evidence type="ECO:0000256" key="1">
    <source>
        <dbReference type="SAM" id="MobiDB-lite"/>
    </source>
</evidence>
<dbReference type="Proteomes" id="UP000620262">
    <property type="component" value="Unassembled WGS sequence"/>
</dbReference>
<evidence type="ECO:0000313" key="2">
    <source>
        <dbReference type="EMBL" id="MBE1507937.1"/>
    </source>
</evidence>